<protein>
    <recommendedName>
        <fullName evidence="11">Potassium-transporting ATPase KdpC subunit</fullName>
    </recommendedName>
    <alternativeName>
        <fullName evidence="11">ATP phosphohydrolase [potassium-transporting] C chain</fullName>
    </alternativeName>
    <alternativeName>
        <fullName evidence="11">Potassium-binding and translocating subunit C</fullName>
    </alternativeName>
    <alternativeName>
        <fullName evidence="11">Potassium-translocating ATPase C chain</fullName>
    </alternativeName>
</protein>
<evidence type="ECO:0000256" key="7">
    <source>
        <dbReference type="ARBA" id="ARBA00022958"/>
    </source>
</evidence>
<evidence type="ECO:0000256" key="5">
    <source>
        <dbReference type="ARBA" id="ARBA00022741"/>
    </source>
</evidence>
<evidence type="ECO:0000256" key="4">
    <source>
        <dbReference type="ARBA" id="ARBA00022692"/>
    </source>
</evidence>
<evidence type="ECO:0000256" key="9">
    <source>
        <dbReference type="ARBA" id="ARBA00023065"/>
    </source>
</evidence>
<evidence type="ECO:0000256" key="3">
    <source>
        <dbReference type="ARBA" id="ARBA00022538"/>
    </source>
</evidence>
<dbReference type="GO" id="GO:0005886">
    <property type="term" value="C:plasma membrane"/>
    <property type="evidence" value="ECO:0007669"/>
    <property type="project" value="UniProtKB-SubCell"/>
</dbReference>
<proteinExistence type="inferred from homology"/>
<dbReference type="GO" id="GO:0008556">
    <property type="term" value="F:P-type potassium transmembrane transporter activity"/>
    <property type="evidence" value="ECO:0007669"/>
    <property type="project" value="InterPro"/>
</dbReference>
<dbReference type="Pfam" id="PF02669">
    <property type="entry name" value="KdpC"/>
    <property type="match status" value="1"/>
</dbReference>
<keyword evidence="3 11" id="KW-0633">Potassium transport</keyword>
<dbReference type="InterPro" id="IPR003820">
    <property type="entry name" value="KdpC"/>
</dbReference>
<name>A0A7Z0WK16_9PSEU</name>
<keyword evidence="4 11" id="KW-0812">Transmembrane</keyword>
<evidence type="ECO:0000313" key="12">
    <source>
        <dbReference type="EMBL" id="OLF06941.1"/>
    </source>
</evidence>
<evidence type="ECO:0000256" key="8">
    <source>
        <dbReference type="ARBA" id="ARBA00022989"/>
    </source>
</evidence>
<keyword evidence="1 11" id="KW-0813">Transport</keyword>
<keyword evidence="9 11" id="KW-0406">Ion transport</keyword>
<organism evidence="12 13">
    <name type="scientific">Actinophytocola xinjiangensis</name>
    <dbReference type="NCBI Taxonomy" id="485602"/>
    <lineage>
        <taxon>Bacteria</taxon>
        <taxon>Bacillati</taxon>
        <taxon>Actinomycetota</taxon>
        <taxon>Actinomycetes</taxon>
        <taxon>Pseudonocardiales</taxon>
        <taxon>Pseudonocardiaceae</taxon>
    </lineage>
</organism>
<dbReference type="OrthoDB" id="9788285at2"/>
<keyword evidence="2 11" id="KW-1003">Cell membrane</keyword>
<keyword evidence="8 11" id="KW-1133">Transmembrane helix</keyword>
<evidence type="ECO:0000256" key="6">
    <source>
        <dbReference type="ARBA" id="ARBA00022840"/>
    </source>
</evidence>
<dbReference type="PIRSF" id="PIRSF001296">
    <property type="entry name" value="K_ATPase_KdpC"/>
    <property type="match status" value="1"/>
</dbReference>
<evidence type="ECO:0000313" key="13">
    <source>
        <dbReference type="Proteomes" id="UP000185696"/>
    </source>
</evidence>
<evidence type="ECO:0000256" key="10">
    <source>
        <dbReference type="ARBA" id="ARBA00023136"/>
    </source>
</evidence>
<reference evidence="12 13" key="1">
    <citation type="submission" date="2016-12" db="EMBL/GenBank/DDBJ databases">
        <title>The draft genome sequence of Actinophytocola xinjiangensis.</title>
        <authorList>
            <person name="Wang W."/>
            <person name="Yuan L."/>
        </authorList>
    </citation>
    <scope>NUCLEOTIDE SEQUENCE [LARGE SCALE GENOMIC DNA]</scope>
    <source>
        <strain evidence="12 13">CGMCC 4.4663</strain>
    </source>
</reference>
<keyword evidence="5 11" id="KW-0547">Nucleotide-binding</keyword>
<evidence type="ECO:0000256" key="2">
    <source>
        <dbReference type="ARBA" id="ARBA00022475"/>
    </source>
</evidence>
<feature type="transmembrane region" description="Helical" evidence="11">
    <location>
        <begin position="12"/>
        <end position="33"/>
    </location>
</feature>
<keyword evidence="10 11" id="KW-0472">Membrane</keyword>
<keyword evidence="13" id="KW-1185">Reference proteome</keyword>
<dbReference type="PANTHER" id="PTHR30042:SF2">
    <property type="entry name" value="POTASSIUM-TRANSPORTING ATPASE KDPC SUBUNIT"/>
    <property type="match status" value="1"/>
</dbReference>
<sequence>MNALLKQSLAGLRILLVLTVLTGVLYPLGVWAVSRLPGLQANAEGSVVEVDGRAVGSDLIGIDPVAEDPARDPWFHTRPSAVALDLDGDGSADNLGPADGSISMGSNKGAFDEDLVAAVEDRRATIADREDVEPSQVPPDAVTASASGLDPHISPAYAELQVPRVARVTGLSEDRVRALVEENTDGRGLGVLGEPGVNVLKLNLAVTAAG</sequence>
<dbReference type="Proteomes" id="UP000185696">
    <property type="component" value="Unassembled WGS sequence"/>
</dbReference>
<dbReference type="EMBL" id="MSIF01000018">
    <property type="protein sequence ID" value="OLF06941.1"/>
    <property type="molecule type" value="Genomic_DNA"/>
</dbReference>
<comment type="subunit">
    <text evidence="11">The system is composed of three essential subunits: KdpA, KdpB and KdpC.</text>
</comment>
<keyword evidence="6 11" id="KW-0067">ATP-binding</keyword>
<dbReference type="AlphaFoldDB" id="A0A7Z0WK16"/>
<evidence type="ECO:0000256" key="1">
    <source>
        <dbReference type="ARBA" id="ARBA00022448"/>
    </source>
</evidence>
<evidence type="ECO:0000256" key="11">
    <source>
        <dbReference type="HAMAP-Rule" id="MF_00276"/>
    </source>
</evidence>
<dbReference type="PANTHER" id="PTHR30042">
    <property type="entry name" value="POTASSIUM-TRANSPORTING ATPASE C CHAIN"/>
    <property type="match status" value="1"/>
</dbReference>
<dbReference type="GO" id="GO:0005524">
    <property type="term" value="F:ATP binding"/>
    <property type="evidence" value="ECO:0007669"/>
    <property type="project" value="UniProtKB-UniRule"/>
</dbReference>
<comment type="function">
    <text evidence="11">Part of the high-affinity ATP-driven potassium transport (or Kdp) system, which catalyzes the hydrolysis of ATP coupled with the electrogenic transport of potassium into the cytoplasm. This subunit acts as a catalytic chaperone that increases the ATP-binding affinity of the ATP-hydrolyzing subunit KdpB by the formation of a transient KdpB/KdpC/ATP ternary complex.</text>
</comment>
<comment type="caution">
    <text evidence="12">The sequence shown here is derived from an EMBL/GenBank/DDBJ whole genome shotgun (WGS) entry which is preliminary data.</text>
</comment>
<gene>
    <name evidence="11" type="primary">kdpC</name>
    <name evidence="12" type="ORF">BLA60_29190</name>
</gene>
<keyword evidence="7 11" id="KW-0630">Potassium</keyword>
<accession>A0A7Z0WK16</accession>
<dbReference type="RefSeq" id="WP_075136242.1">
    <property type="nucleotide sequence ID" value="NZ_MSIF01000018.1"/>
</dbReference>
<comment type="similarity">
    <text evidence="11">Belongs to the KdpC family.</text>
</comment>
<comment type="subcellular location">
    <subcellularLocation>
        <location evidence="11">Cell membrane</location>
        <topology evidence="11">Single-pass membrane protein</topology>
    </subcellularLocation>
</comment>
<dbReference type="HAMAP" id="MF_00276">
    <property type="entry name" value="KdpC"/>
    <property type="match status" value="1"/>
</dbReference>